<evidence type="ECO:0000256" key="1">
    <source>
        <dbReference type="ARBA" id="ARBA00004651"/>
    </source>
</evidence>
<dbReference type="Pfam" id="PF06580">
    <property type="entry name" value="His_kinase"/>
    <property type="match status" value="1"/>
</dbReference>
<dbReference type="Gene3D" id="3.30.450.20">
    <property type="entry name" value="PAS domain"/>
    <property type="match status" value="2"/>
</dbReference>
<dbReference type="PROSITE" id="PS50885">
    <property type="entry name" value="HAMP"/>
    <property type="match status" value="1"/>
</dbReference>
<dbReference type="AlphaFoldDB" id="A0A7X0RVH4"/>
<dbReference type="SMART" id="SM00304">
    <property type="entry name" value="HAMP"/>
    <property type="match status" value="1"/>
</dbReference>
<dbReference type="InterPro" id="IPR036890">
    <property type="entry name" value="HATPase_C_sf"/>
</dbReference>
<gene>
    <name evidence="11" type="ORF">H7C19_27490</name>
</gene>
<dbReference type="GO" id="GO:0005886">
    <property type="term" value="C:plasma membrane"/>
    <property type="evidence" value="ECO:0007669"/>
    <property type="project" value="UniProtKB-SubCell"/>
</dbReference>
<dbReference type="EMBL" id="JACJVP010000047">
    <property type="protein sequence ID" value="MBB6674432.1"/>
    <property type="molecule type" value="Genomic_DNA"/>
</dbReference>
<dbReference type="RefSeq" id="WP_185672296.1">
    <property type="nucleotide sequence ID" value="NZ_JACJVP010000047.1"/>
</dbReference>
<dbReference type="Pfam" id="PF02743">
    <property type="entry name" value="dCache_1"/>
    <property type="match status" value="1"/>
</dbReference>
<evidence type="ECO:0000256" key="5">
    <source>
        <dbReference type="ARBA" id="ARBA00022692"/>
    </source>
</evidence>
<evidence type="ECO:0000256" key="7">
    <source>
        <dbReference type="ARBA" id="ARBA00022989"/>
    </source>
</evidence>
<reference evidence="11 12" key="1">
    <citation type="submission" date="2020-08" db="EMBL/GenBank/DDBJ databases">
        <title>Cohnella phylogeny.</title>
        <authorList>
            <person name="Dunlap C."/>
        </authorList>
    </citation>
    <scope>NUCLEOTIDE SEQUENCE [LARGE SCALE GENOMIC DNA]</scope>
    <source>
        <strain evidence="11 12">DSM 28246</strain>
    </source>
</reference>
<evidence type="ECO:0000256" key="4">
    <source>
        <dbReference type="ARBA" id="ARBA00022679"/>
    </source>
</evidence>
<dbReference type="PANTHER" id="PTHR34220:SF7">
    <property type="entry name" value="SENSOR HISTIDINE KINASE YPDA"/>
    <property type="match status" value="1"/>
</dbReference>
<evidence type="ECO:0000256" key="8">
    <source>
        <dbReference type="ARBA" id="ARBA00023136"/>
    </source>
</evidence>
<protein>
    <submittedName>
        <fullName evidence="11">Sensor histidine kinase</fullName>
    </submittedName>
</protein>
<evidence type="ECO:0000259" key="10">
    <source>
        <dbReference type="PROSITE" id="PS50885"/>
    </source>
</evidence>
<dbReference type="InterPro" id="IPR033479">
    <property type="entry name" value="dCache_1"/>
</dbReference>
<dbReference type="GO" id="GO:0000155">
    <property type="term" value="F:phosphorelay sensor kinase activity"/>
    <property type="evidence" value="ECO:0007669"/>
    <property type="project" value="InterPro"/>
</dbReference>
<comment type="subcellular location">
    <subcellularLocation>
        <location evidence="1">Cell membrane</location>
        <topology evidence="1">Multi-pass membrane protein</topology>
    </subcellularLocation>
</comment>
<keyword evidence="4" id="KW-0808">Transferase</keyword>
<dbReference type="InterPro" id="IPR050640">
    <property type="entry name" value="Bact_2-comp_sensor_kinase"/>
</dbReference>
<evidence type="ECO:0000256" key="2">
    <source>
        <dbReference type="ARBA" id="ARBA00022475"/>
    </source>
</evidence>
<feature type="transmembrane region" description="Helical" evidence="9">
    <location>
        <begin position="16"/>
        <end position="39"/>
    </location>
</feature>
<evidence type="ECO:0000313" key="11">
    <source>
        <dbReference type="EMBL" id="MBB6674432.1"/>
    </source>
</evidence>
<evidence type="ECO:0000256" key="6">
    <source>
        <dbReference type="ARBA" id="ARBA00022777"/>
    </source>
</evidence>
<dbReference type="CDD" id="cd12912">
    <property type="entry name" value="PDC2_MCP_like"/>
    <property type="match status" value="1"/>
</dbReference>
<evidence type="ECO:0000256" key="9">
    <source>
        <dbReference type="SAM" id="Phobius"/>
    </source>
</evidence>
<dbReference type="Proteomes" id="UP000547209">
    <property type="component" value="Unassembled WGS sequence"/>
</dbReference>
<keyword evidence="6 11" id="KW-0418">Kinase</keyword>
<evidence type="ECO:0000313" key="12">
    <source>
        <dbReference type="Proteomes" id="UP000547209"/>
    </source>
</evidence>
<dbReference type="CDD" id="cd06225">
    <property type="entry name" value="HAMP"/>
    <property type="match status" value="1"/>
</dbReference>
<dbReference type="Gene3D" id="6.10.340.10">
    <property type="match status" value="1"/>
</dbReference>
<keyword evidence="12" id="KW-1185">Reference proteome</keyword>
<dbReference type="Pfam" id="PF00672">
    <property type="entry name" value="HAMP"/>
    <property type="match status" value="1"/>
</dbReference>
<evidence type="ECO:0000256" key="3">
    <source>
        <dbReference type="ARBA" id="ARBA00022553"/>
    </source>
</evidence>
<keyword evidence="5 9" id="KW-0812">Transmembrane</keyword>
<proteinExistence type="predicted"/>
<sequence length="616" mass="68858">MNGRGWHYRFSIKTKILVLALAISLSSIVLMGLLTSYSYTESAKNDFYLIAQDSTSRINHQLDRYFGQMAQSTYASIAGPLPTNPLLGSNPESGMIQEWLKNGGLFSREQQALVEGILSRYIAINDSHILGIVLRSLDDRLVYSKDNEISPPMNASAPWLTAPLSRTLQVVPSYYSRDVEGKAAAYPFIALVIPVFDPNTLKLAGNLYLALSISEVQSILGQARLGETGYFFIVDAEGGVVYHPDLRWVGRALADTPLREIRLTERNDLVRLNGARILTSNDRSDATGWRIVAYVPLNELATGLAVARKFTLFLMAGMILLSLLIIPRMISRAVRPVIRLSGLMKRVEQGDLTVRAEAIPGRDEIQHLNGSFNRMTARLSELMHTVRDLQLNEMSLQLMQRDAHIQALQNQINPHLLYNTLEIIKSIAFIEKVPSIEKMAANLASVYRYASKMPGSEVPLREELRNLRDYLNIVRIRFLNKFESEIAVDEANMDWLVIKLTLQPIVENSVKYAVEPKNGNAGIRIQAYEEGGDLLLEVADDGNGFPEEALQSLNARMRAIEREPAPFVREESVGILNVHARLVLNYGVPYGVRIRSKPGEGSVVSVRYPRRADPTS</sequence>
<dbReference type="SUPFAM" id="SSF55874">
    <property type="entry name" value="ATPase domain of HSP90 chaperone/DNA topoisomerase II/histidine kinase"/>
    <property type="match status" value="1"/>
</dbReference>
<dbReference type="InterPro" id="IPR003660">
    <property type="entry name" value="HAMP_dom"/>
</dbReference>
<accession>A0A7X0RVH4</accession>
<name>A0A7X0RVH4_9BACL</name>
<dbReference type="Gene3D" id="3.30.565.10">
    <property type="entry name" value="Histidine kinase-like ATPase, C-terminal domain"/>
    <property type="match status" value="1"/>
</dbReference>
<keyword evidence="7 9" id="KW-1133">Transmembrane helix</keyword>
<dbReference type="InterPro" id="IPR010559">
    <property type="entry name" value="Sig_transdc_His_kin_internal"/>
</dbReference>
<keyword evidence="3" id="KW-0597">Phosphoprotein</keyword>
<dbReference type="Pfam" id="PF02518">
    <property type="entry name" value="HATPase_c"/>
    <property type="match status" value="1"/>
</dbReference>
<dbReference type="SUPFAM" id="SSF158472">
    <property type="entry name" value="HAMP domain-like"/>
    <property type="match status" value="1"/>
</dbReference>
<keyword evidence="2" id="KW-1003">Cell membrane</keyword>
<keyword evidence="8 9" id="KW-0472">Membrane</keyword>
<comment type="caution">
    <text evidence="11">The sequence shown here is derived from an EMBL/GenBank/DDBJ whole genome shotgun (WGS) entry which is preliminary data.</text>
</comment>
<dbReference type="PANTHER" id="PTHR34220">
    <property type="entry name" value="SENSOR HISTIDINE KINASE YPDA"/>
    <property type="match status" value="1"/>
</dbReference>
<feature type="domain" description="HAMP" evidence="10">
    <location>
        <begin position="331"/>
        <end position="384"/>
    </location>
</feature>
<dbReference type="InterPro" id="IPR003594">
    <property type="entry name" value="HATPase_dom"/>
</dbReference>
<organism evidence="11 12">
    <name type="scientific">Cohnella nanjingensis</name>
    <dbReference type="NCBI Taxonomy" id="1387779"/>
    <lineage>
        <taxon>Bacteria</taxon>
        <taxon>Bacillati</taxon>
        <taxon>Bacillota</taxon>
        <taxon>Bacilli</taxon>
        <taxon>Bacillales</taxon>
        <taxon>Paenibacillaceae</taxon>
        <taxon>Cohnella</taxon>
    </lineage>
</organism>